<evidence type="ECO:0000313" key="2">
    <source>
        <dbReference type="EMBL" id="MBL1083711.1"/>
    </source>
</evidence>
<sequence length="803" mass="86692">MAIGHVDQVAHYAVPRQPAPWPHQVGVVPPRARSFQHRPEGERLRAASRGGSPAVQCQVLVGTGGVGKTQLAADYANAFWEDCTLDVLVWITASTRSAAVTGYAQAGVELVCADPADPEQAARQFLAWLTPKGAARPCRWLVVLDDVADPADLHELWPPTVANGHTVITTRRRDAAVAGRGRLVEVGVFTEAEALAYLTDTLAVHARTELVDQLAALAHDLGHLPLALSQAAAYLTDSGLGCAAYRRELADRTRALADLLPEPGALPDDQPTPVTAAWSMSIDRAESLRPAGLARPMLELASMLDPNGVPASVLTSPPALHHLTSCRADAGTRRSTGPRQGIDHAEVTVEEAEMALRVLHRLSLADHTPGTPHQAARVHQLIQRTVRDQVPVTRRAALVRIAADALTAAWPGLERDTGHAQALRANAAALAEHAGEALYRPDTHVVLYRAGTSLGQTGQVTAARDYYRNLTGTTRRYLGADHPDTLRSRSQLAWWQGEAGDAAGAAAAFAELLQDQLRVLEPDHPDTLRTRHNLAEWRGEAGDAAGATTAFAELLRDQLRALGPEHPDTFTTRHNLAWWRGRLGDPAGAAAAFCELLQDQLRVLGRWHPHTLRTRNNLAWWRGETGDAAGAVAEFADILQDRRRMLGPLHPDTLRTRHNLAWWRGRLGDPAGAAAAFADILRDRLRVLGPDHPDTLRTRGHLAWWRGETGDVAGAAAATAELLEDQLRVLGPDHPHTLRTRGQLARWRGETGDVAGAVAATAELLQDQLRVLGADHADTLVTVQNLARWQRDGGHAASADGGR</sequence>
<dbReference type="Pfam" id="PF13424">
    <property type="entry name" value="TPR_12"/>
    <property type="match status" value="1"/>
</dbReference>
<reference evidence="2" key="1">
    <citation type="submission" date="2021-01" db="EMBL/GenBank/DDBJ databases">
        <title>WGS of actinomycetes isolated from Thailand.</title>
        <authorList>
            <person name="Thawai C."/>
        </authorList>
    </citation>
    <scope>NUCLEOTIDE SEQUENCE</scope>
    <source>
        <strain evidence="2">RCU-197</strain>
    </source>
</reference>
<dbReference type="SUPFAM" id="SSF48452">
    <property type="entry name" value="TPR-like"/>
    <property type="match status" value="2"/>
</dbReference>
<feature type="domain" description="NB-ARC" evidence="1">
    <location>
        <begin position="57"/>
        <end position="195"/>
    </location>
</feature>
<organism evidence="2 3">
    <name type="scientific">Streptomyces actinomycinicus</name>
    <dbReference type="NCBI Taxonomy" id="1695166"/>
    <lineage>
        <taxon>Bacteria</taxon>
        <taxon>Bacillati</taxon>
        <taxon>Actinomycetota</taxon>
        <taxon>Actinomycetes</taxon>
        <taxon>Kitasatosporales</taxon>
        <taxon>Streptomycetaceae</taxon>
        <taxon>Streptomyces</taxon>
    </lineage>
</organism>
<dbReference type="PANTHER" id="PTHR46082:SF6">
    <property type="entry name" value="AAA+ ATPASE DOMAIN-CONTAINING PROTEIN-RELATED"/>
    <property type="match status" value="1"/>
</dbReference>
<keyword evidence="3" id="KW-1185">Reference proteome</keyword>
<dbReference type="InterPro" id="IPR027417">
    <property type="entry name" value="P-loop_NTPase"/>
</dbReference>
<proteinExistence type="predicted"/>
<dbReference type="InterPro" id="IPR011990">
    <property type="entry name" value="TPR-like_helical_dom_sf"/>
</dbReference>
<comment type="caution">
    <text evidence="2">The sequence shown here is derived from an EMBL/GenBank/DDBJ whole genome shotgun (WGS) entry which is preliminary data.</text>
</comment>
<dbReference type="PANTHER" id="PTHR46082">
    <property type="entry name" value="ATP/GTP-BINDING PROTEIN-RELATED"/>
    <property type="match status" value="1"/>
</dbReference>
<name>A0A937JNU6_9ACTN</name>
<dbReference type="Gene3D" id="3.40.50.300">
    <property type="entry name" value="P-loop containing nucleotide triphosphate hydrolases"/>
    <property type="match status" value="1"/>
</dbReference>
<dbReference type="GO" id="GO:0043531">
    <property type="term" value="F:ADP binding"/>
    <property type="evidence" value="ECO:0007669"/>
    <property type="project" value="InterPro"/>
</dbReference>
<dbReference type="InterPro" id="IPR053137">
    <property type="entry name" value="NLR-like"/>
</dbReference>
<dbReference type="Pfam" id="PF13374">
    <property type="entry name" value="TPR_10"/>
    <property type="match status" value="3"/>
</dbReference>
<evidence type="ECO:0000259" key="1">
    <source>
        <dbReference type="Pfam" id="PF00931"/>
    </source>
</evidence>
<dbReference type="AlphaFoldDB" id="A0A937JNU6"/>
<dbReference type="Pfam" id="PF00931">
    <property type="entry name" value="NB-ARC"/>
    <property type="match status" value="1"/>
</dbReference>
<dbReference type="SUPFAM" id="SSF52540">
    <property type="entry name" value="P-loop containing nucleoside triphosphate hydrolases"/>
    <property type="match status" value="1"/>
</dbReference>
<evidence type="ECO:0000313" key="3">
    <source>
        <dbReference type="Proteomes" id="UP000661858"/>
    </source>
</evidence>
<accession>A0A937JNU6</accession>
<dbReference type="Gene3D" id="1.25.40.10">
    <property type="entry name" value="Tetratricopeptide repeat domain"/>
    <property type="match status" value="2"/>
</dbReference>
<dbReference type="PRINTS" id="PR00364">
    <property type="entry name" value="DISEASERSIST"/>
</dbReference>
<dbReference type="Proteomes" id="UP000661858">
    <property type="component" value="Unassembled WGS sequence"/>
</dbReference>
<protein>
    <submittedName>
        <fullName evidence="2">Tetratricopeptide repeat protein</fullName>
    </submittedName>
</protein>
<gene>
    <name evidence="2" type="ORF">JK359_17340</name>
</gene>
<dbReference type="InterPro" id="IPR002182">
    <property type="entry name" value="NB-ARC"/>
</dbReference>
<dbReference type="EMBL" id="JAERRK010000007">
    <property type="protein sequence ID" value="MBL1083711.1"/>
    <property type="molecule type" value="Genomic_DNA"/>
</dbReference>